<dbReference type="HOGENOM" id="CLU_2564583_0_0_1"/>
<sequence length="82" mass="9591">SLSSGRKKDRVRVKERVREKWRRRIGKHIHSFIHSFLSASVDLSFSPACSWFCPASNVLCMHVCMYLQQTLLHRVLSIRPIP</sequence>
<gene>
    <name evidence="1" type="ORF">CH063_06624</name>
</gene>
<feature type="non-terminal residue" evidence="1">
    <location>
        <position position="1"/>
    </location>
</feature>
<proteinExistence type="predicted"/>
<reference evidence="2" key="1">
    <citation type="journal article" date="2012" name="Nat. Genet.">
        <title>Lifestyle transitions in plant pathogenic Colletotrichum fungi deciphered by genome and transcriptome analyses.</title>
        <authorList>
            <person name="O'Connell R.J."/>
            <person name="Thon M.R."/>
            <person name="Hacquard S."/>
            <person name="Amyotte S.G."/>
            <person name="Kleemann J."/>
            <person name="Torres M.F."/>
            <person name="Damm U."/>
            <person name="Buiate E.A."/>
            <person name="Epstein L."/>
            <person name="Alkan N."/>
            <person name="Altmueller J."/>
            <person name="Alvarado-Balderrama L."/>
            <person name="Bauser C.A."/>
            <person name="Becker C."/>
            <person name="Birren B.W."/>
            <person name="Chen Z."/>
            <person name="Choi J."/>
            <person name="Crouch J.A."/>
            <person name="Duvick J.P."/>
            <person name="Farman M.A."/>
            <person name="Gan P."/>
            <person name="Heiman D."/>
            <person name="Henrissat B."/>
            <person name="Howard R.J."/>
            <person name="Kabbage M."/>
            <person name="Koch C."/>
            <person name="Kracher B."/>
            <person name="Kubo Y."/>
            <person name="Law A.D."/>
            <person name="Lebrun M.-H."/>
            <person name="Lee Y.-H."/>
            <person name="Miyara I."/>
            <person name="Moore N."/>
            <person name="Neumann U."/>
            <person name="Nordstroem K."/>
            <person name="Panaccione D.G."/>
            <person name="Panstruga R."/>
            <person name="Place M."/>
            <person name="Proctor R.H."/>
            <person name="Prusky D."/>
            <person name="Rech G."/>
            <person name="Reinhardt R."/>
            <person name="Rollins J.A."/>
            <person name="Rounsley S."/>
            <person name="Schardl C.L."/>
            <person name="Schwartz D.C."/>
            <person name="Shenoy N."/>
            <person name="Shirasu K."/>
            <person name="Sikhakolli U.R."/>
            <person name="Stueber K."/>
            <person name="Sukno S.A."/>
            <person name="Sweigard J.A."/>
            <person name="Takano Y."/>
            <person name="Takahara H."/>
            <person name="Trail F."/>
            <person name="van der Does H.C."/>
            <person name="Voll L.M."/>
            <person name="Will I."/>
            <person name="Young S."/>
            <person name="Zeng Q."/>
            <person name="Zhang J."/>
            <person name="Zhou S."/>
            <person name="Dickman M.B."/>
            <person name="Schulze-Lefert P."/>
            <person name="Ver Loren van Themaat E."/>
            <person name="Ma L.-J."/>
            <person name="Vaillancourt L.J."/>
        </authorList>
    </citation>
    <scope>NUCLEOTIDE SEQUENCE [LARGE SCALE GENOMIC DNA]</scope>
    <source>
        <strain evidence="2">IMI 349063</strain>
    </source>
</reference>
<protein>
    <submittedName>
        <fullName evidence="1">Uncharacterized protein</fullName>
    </submittedName>
</protein>
<accession>H1V373</accession>
<dbReference type="Proteomes" id="UP000007174">
    <property type="component" value="Unassembled WGS sequence"/>
</dbReference>
<name>H1V373_COLHI</name>
<dbReference type="EMBL" id="CACQ02001233">
    <property type="protein sequence ID" value="CCF34675.1"/>
    <property type="molecule type" value="Genomic_DNA"/>
</dbReference>
<organism evidence="1 2">
    <name type="scientific">Colletotrichum higginsianum (strain IMI 349063)</name>
    <name type="common">Crucifer anthracnose fungus</name>
    <dbReference type="NCBI Taxonomy" id="759273"/>
    <lineage>
        <taxon>Eukaryota</taxon>
        <taxon>Fungi</taxon>
        <taxon>Dikarya</taxon>
        <taxon>Ascomycota</taxon>
        <taxon>Pezizomycotina</taxon>
        <taxon>Sordariomycetes</taxon>
        <taxon>Hypocreomycetidae</taxon>
        <taxon>Glomerellales</taxon>
        <taxon>Glomerellaceae</taxon>
        <taxon>Colletotrichum</taxon>
        <taxon>Colletotrichum destructivum species complex</taxon>
    </lineage>
</organism>
<dbReference type="AlphaFoldDB" id="H1V373"/>
<evidence type="ECO:0000313" key="2">
    <source>
        <dbReference type="Proteomes" id="UP000007174"/>
    </source>
</evidence>
<evidence type="ECO:0000313" key="1">
    <source>
        <dbReference type="EMBL" id="CCF34675.1"/>
    </source>
</evidence>